<evidence type="ECO:0000313" key="1">
    <source>
        <dbReference type="EnsemblMetazoa" id="GPPI003291-PA"/>
    </source>
</evidence>
<accession>A0A1B0ANT9</accession>
<organism evidence="1 2">
    <name type="scientific">Glossina palpalis gambiensis</name>
    <dbReference type="NCBI Taxonomy" id="67801"/>
    <lineage>
        <taxon>Eukaryota</taxon>
        <taxon>Metazoa</taxon>
        <taxon>Ecdysozoa</taxon>
        <taxon>Arthropoda</taxon>
        <taxon>Hexapoda</taxon>
        <taxon>Insecta</taxon>
        <taxon>Pterygota</taxon>
        <taxon>Neoptera</taxon>
        <taxon>Endopterygota</taxon>
        <taxon>Diptera</taxon>
        <taxon>Brachycera</taxon>
        <taxon>Muscomorpha</taxon>
        <taxon>Hippoboscoidea</taxon>
        <taxon>Glossinidae</taxon>
        <taxon>Glossina</taxon>
    </lineage>
</organism>
<dbReference type="EnsemblMetazoa" id="GPPI003291-RA">
    <property type="protein sequence ID" value="GPPI003291-PA"/>
    <property type="gene ID" value="GPPI003291"/>
</dbReference>
<dbReference type="VEuPathDB" id="VectorBase:GPPI003291"/>
<dbReference type="Proteomes" id="UP000092460">
    <property type="component" value="Unassembled WGS sequence"/>
</dbReference>
<keyword evidence="2" id="KW-1185">Reference proteome</keyword>
<name>A0A1B0ANT9_9MUSC</name>
<proteinExistence type="predicted"/>
<sequence>MEIDLGSPRKENNLQSIRQINLRLYSIVRYYLQSESYVVEANNAILDVRKINAGISQDTVLASVRYTTFSLDMLQAETVSLGAWNATNFQLLLLFAFENFNPKLLYKYYCNLRAVYSMEKIAYFSVPELTNLTDITHLVHVTSQTIIETFLAVVTLCCLHVLHVLNCDTVLHAFRMA</sequence>
<protein>
    <submittedName>
        <fullName evidence="1">Uncharacterized protein</fullName>
    </submittedName>
</protein>
<reference evidence="2" key="1">
    <citation type="submission" date="2015-01" db="EMBL/GenBank/DDBJ databases">
        <authorList>
            <person name="Aksoy S."/>
            <person name="Warren W."/>
            <person name="Wilson R.K."/>
        </authorList>
    </citation>
    <scope>NUCLEOTIDE SEQUENCE [LARGE SCALE GENOMIC DNA]</scope>
    <source>
        <strain evidence="2">IAEA</strain>
    </source>
</reference>
<dbReference type="EMBL" id="JXJN01001002">
    <property type="status" value="NOT_ANNOTATED_CDS"/>
    <property type="molecule type" value="Genomic_DNA"/>
</dbReference>
<reference evidence="1" key="2">
    <citation type="submission" date="2020-05" db="UniProtKB">
        <authorList>
            <consortium name="EnsemblMetazoa"/>
        </authorList>
    </citation>
    <scope>IDENTIFICATION</scope>
    <source>
        <strain evidence="1">IAEA</strain>
    </source>
</reference>
<dbReference type="AlphaFoldDB" id="A0A1B0ANT9"/>
<evidence type="ECO:0000313" key="2">
    <source>
        <dbReference type="Proteomes" id="UP000092460"/>
    </source>
</evidence>